<dbReference type="Proteomes" id="UP001419268">
    <property type="component" value="Unassembled WGS sequence"/>
</dbReference>
<accession>A0AAP0KV98</accession>
<gene>
    <name evidence="1" type="ORF">Scep_005098</name>
</gene>
<protein>
    <submittedName>
        <fullName evidence="1">Uncharacterized protein</fullName>
    </submittedName>
</protein>
<organism evidence="1 2">
    <name type="scientific">Stephania cephalantha</name>
    <dbReference type="NCBI Taxonomy" id="152367"/>
    <lineage>
        <taxon>Eukaryota</taxon>
        <taxon>Viridiplantae</taxon>
        <taxon>Streptophyta</taxon>
        <taxon>Embryophyta</taxon>
        <taxon>Tracheophyta</taxon>
        <taxon>Spermatophyta</taxon>
        <taxon>Magnoliopsida</taxon>
        <taxon>Ranunculales</taxon>
        <taxon>Menispermaceae</taxon>
        <taxon>Menispermoideae</taxon>
        <taxon>Cissampelideae</taxon>
        <taxon>Stephania</taxon>
    </lineage>
</organism>
<evidence type="ECO:0000313" key="1">
    <source>
        <dbReference type="EMBL" id="KAK9158524.1"/>
    </source>
</evidence>
<reference evidence="1 2" key="1">
    <citation type="submission" date="2024-01" db="EMBL/GenBank/DDBJ databases">
        <title>Genome assemblies of Stephania.</title>
        <authorList>
            <person name="Yang L."/>
        </authorList>
    </citation>
    <scope>NUCLEOTIDE SEQUENCE [LARGE SCALE GENOMIC DNA]</scope>
    <source>
        <strain evidence="1">JXDWG</strain>
        <tissue evidence="1">Leaf</tissue>
    </source>
</reference>
<sequence length="103" mass="11390">MAIEVCVSSSASVVVYGQTVSLGLWDTADSLMCVHSTKLTLHIVYHGYLIYKNFAIVLLSELHKRTLDCFIDEEAPLNIPNISSATMTMHTIYRITDLPATVS</sequence>
<proteinExistence type="predicted"/>
<dbReference type="EMBL" id="JBBNAG010000002">
    <property type="protein sequence ID" value="KAK9158524.1"/>
    <property type="molecule type" value="Genomic_DNA"/>
</dbReference>
<dbReference type="AlphaFoldDB" id="A0AAP0KV98"/>
<keyword evidence="2" id="KW-1185">Reference proteome</keyword>
<evidence type="ECO:0000313" key="2">
    <source>
        <dbReference type="Proteomes" id="UP001419268"/>
    </source>
</evidence>
<name>A0AAP0KV98_9MAGN</name>
<comment type="caution">
    <text evidence="1">The sequence shown here is derived from an EMBL/GenBank/DDBJ whole genome shotgun (WGS) entry which is preliminary data.</text>
</comment>